<reference evidence="2 3" key="2">
    <citation type="journal article" date="2008" name="Nature">
        <title>The Phaeodactylum genome reveals the evolutionary history of diatom genomes.</title>
        <authorList>
            <person name="Bowler C."/>
            <person name="Allen A.E."/>
            <person name="Badger J.H."/>
            <person name="Grimwood J."/>
            <person name="Jabbari K."/>
            <person name="Kuo A."/>
            <person name="Maheswari U."/>
            <person name="Martens C."/>
            <person name="Maumus F."/>
            <person name="Otillar R.P."/>
            <person name="Rayko E."/>
            <person name="Salamov A."/>
            <person name="Vandepoele K."/>
            <person name="Beszteri B."/>
            <person name="Gruber A."/>
            <person name="Heijde M."/>
            <person name="Katinka M."/>
            <person name="Mock T."/>
            <person name="Valentin K."/>
            <person name="Verret F."/>
            <person name="Berges J.A."/>
            <person name="Brownlee C."/>
            <person name="Cadoret J.P."/>
            <person name="Chiovitti A."/>
            <person name="Choi C.J."/>
            <person name="Coesel S."/>
            <person name="De Martino A."/>
            <person name="Detter J.C."/>
            <person name="Durkin C."/>
            <person name="Falciatore A."/>
            <person name="Fournet J."/>
            <person name="Haruta M."/>
            <person name="Huysman M.J."/>
            <person name="Jenkins B.D."/>
            <person name="Jiroutova K."/>
            <person name="Jorgensen R.E."/>
            <person name="Joubert Y."/>
            <person name="Kaplan A."/>
            <person name="Kroger N."/>
            <person name="Kroth P.G."/>
            <person name="La Roche J."/>
            <person name="Lindquist E."/>
            <person name="Lommer M."/>
            <person name="Martin-Jezequel V."/>
            <person name="Lopez P.J."/>
            <person name="Lucas S."/>
            <person name="Mangogna M."/>
            <person name="McGinnis K."/>
            <person name="Medlin L.K."/>
            <person name="Montsant A."/>
            <person name="Oudot-Le Secq M.P."/>
            <person name="Napoli C."/>
            <person name="Obornik M."/>
            <person name="Parker M.S."/>
            <person name="Petit J.L."/>
            <person name="Porcel B.M."/>
            <person name="Poulsen N."/>
            <person name="Robison M."/>
            <person name="Rychlewski L."/>
            <person name="Rynearson T.A."/>
            <person name="Schmutz J."/>
            <person name="Shapiro H."/>
            <person name="Siaut M."/>
            <person name="Stanley M."/>
            <person name="Sussman M.R."/>
            <person name="Taylor A.R."/>
            <person name="Vardi A."/>
            <person name="von Dassow P."/>
            <person name="Vyverman W."/>
            <person name="Willis A."/>
            <person name="Wyrwicz L.S."/>
            <person name="Rokhsar D.S."/>
            <person name="Weissenbach J."/>
            <person name="Armbrust E.V."/>
            <person name="Green B.R."/>
            <person name="Van de Peer Y."/>
            <person name="Grigoriev I.V."/>
        </authorList>
    </citation>
    <scope>NUCLEOTIDE SEQUENCE [LARGE SCALE GENOMIC DNA]</scope>
    <source>
        <strain evidence="2 3">CCMP1335</strain>
    </source>
</reference>
<protein>
    <submittedName>
        <fullName evidence="2">Uncharacterized protein</fullName>
    </submittedName>
</protein>
<feature type="compositionally biased region" description="Gly residues" evidence="1">
    <location>
        <begin position="599"/>
        <end position="609"/>
    </location>
</feature>
<reference evidence="2 3" key="1">
    <citation type="journal article" date="2004" name="Science">
        <title>The genome of the diatom Thalassiosira pseudonana: ecology, evolution, and metabolism.</title>
        <authorList>
            <person name="Armbrust E.V."/>
            <person name="Berges J.A."/>
            <person name="Bowler C."/>
            <person name="Green B.R."/>
            <person name="Martinez D."/>
            <person name="Putnam N.H."/>
            <person name="Zhou S."/>
            <person name="Allen A.E."/>
            <person name="Apt K.E."/>
            <person name="Bechner M."/>
            <person name="Brzezinski M.A."/>
            <person name="Chaal B.K."/>
            <person name="Chiovitti A."/>
            <person name="Davis A.K."/>
            <person name="Demarest M.S."/>
            <person name="Detter J.C."/>
            <person name="Glavina T."/>
            <person name="Goodstein D."/>
            <person name="Hadi M.Z."/>
            <person name="Hellsten U."/>
            <person name="Hildebrand M."/>
            <person name="Jenkins B.D."/>
            <person name="Jurka J."/>
            <person name="Kapitonov V.V."/>
            <person name="Kroger N."/>
            <person name="Lau W.W."/>
            <person name="Lane T.W."/>
            <person name="Larimer F.W."/>
            <person name="Lippmeier J.C."/>
            <person name="Lucas S."/>
            <person name="Medina M."/>
            <person name="Montsant A."/>
            <person name="Obornik M."/>
            <person name="Parker M.S."/>
            <person name="Palenik B."/>
            <person name="Pazour G.J."/>
            <person name="Richardson P.M."/>
            <person name="Rynearson T.A."/>
            <person name="Saito M.A."/>
            <person name="Schwartz D.C."/>
            <person name="Thamatrakoln K."/>
            <person name="Valentin K."/>
            <person name="Vardi A."/>
            <person name="Wilkerson F.P."/>
            <person name="Rokhsar D.S."/>
        </authorList>
    </citation>
    <scope>NUCLEOTIDE SEQUENCE [LARGE SCALE GENOMIC DNA]</scope>
    <source>
        <strain evidence="2 3">CCMP1335</strain>
    </source>
</reference>
<dbReference type="HOGENOM" id="CLU_413643_0_0_1"/>
<accession>B8BR16</accession>
<dbReference type="InParanoid" id="B8BR16"/>
<feature type="region of interest" description="Disordered" evidence="1">
    <location>
        <begin position="589"/>
        <end position="609"/>
    </location>
</feature>
<dbReference type="KEGG" id="tps:THAPSDRAFT_1470"/>
<feature type="region of interest" description="Disordered" evidence="1">
    <location>
        <begin position="96"/>
        <end position="119"/>
    </location>
</feature>
<keyword evidence="3" id="KW-1185">Reference proteome</keyword>
<dbReference type="Gene3D" id="3.40.50.300">
    <property type="entry name" value="P-loop containing nucleotide triphosphate hydrolases"/>
    <property type="match status" value="1"/>
</dbReference>
<feature type="region of interest" description="Disordered" evidence="1">
    <location>
        <begin position="498"/>
        <end position="525"/>
    </location>
</feature>
<feature type="region of interest" description="Disordered" evidence="1">
    <location>
        <begin position="544"/>
        <end position="563"/>
    </location>
</feature>
<dbReference type="eggNOG" id="ENOG502TAMJ">
    <property type="taxonomic scope" value="Eukaryota"/>
</dbReference>
<organism evidence="2 3">
    <name type="scientific">Thalassiosira pseudonana</name>
    <name type="common">Marine diatom</name>
    <name type="synonym">Cyclotella nana</name>
    <dbReference type="NCBI Taxonomy" id="35128"/>
    <lineage>
        <taxon>Eukaryota</taxon>
        <taxon>Sar</taxon>
        <taxon>Stramenopiles</taxon>
        <taxon>Ochrophyta</taxon>
        <taxon>Bacillariophyta</taxon>
        <taxon>Coscinodiscophyceae</taxon>
        <taxon>Thalassiosirophycidae</taxon>
        <taxon>Thalassiosirales</taxon>
        <taxon>Thalassiosiraceae</taxon>
        <taxon>Thalassiosira</taxon>
    </lineage>
</organism>
<evidence type="ECO:0000313" key="2">
    <source>
        <dbReference type="EMBL" id="EED96453.1"/>
    </source>
</evidence>
<dbReference type="OMA" id="QCHIERA"/>
<evidence type="ECO:0000256" key="1">
    <source>
        <dbReference type="SAM" id="MobiDB-lite"/>
    </source>
</evidence>
<sequence length="664" mass="72678">MQPMKAMNRLQQGGELHLNNADAGVNTSTHQPDIAPANTNTNTATNNNTAPPQHDDLEEYFSSSDYDNPYQETATDWFNRSARRRARRRCGITSSSDEISVDTSDDVSDFDMDDDAIEGDGVDTKRKTIEREARAANAGLVKWLRSYPVVAARCCLSIHTSERHQHSIASNKNGNMYSNYNNTNNAARSVREQETKKLRRIFRSLDKKQKEFQLKYLNNDVTVTSAANKDNNTSSQIMAGVNENQVEHDRLVIDSLIPRGMGISFVDAALCRDSVSVAAPGSSRGGTRDGGSKSSGTVSRLVLELNGPPRSGQTSILLACAARYVASTSNIFLEDGDKLSPAAINENSTSPRSVSDFVGPIKRQKSNPSEPRVVILDIEHGVNAVSLILAVRDAVLRRWEETSLAREWKRKQQQVWRANVNEGCGESTCVNEDAANDNGDEVTMSKEEQCHIERAIASCLGRIHIVQPRDFTYLSLVATLESLRQCLDLERVQKSLSFGSPTKQQQTQRFGQLTKPTATNTNQTDDAPTLILIDSLSTLEASTKVQESLPTASGSKSGGSGLSERNEFYRQLVRLRDEHEMAIIGTSRIAPMPTSGSSTRGGQGRMGHGGSSIWDRMVSQRVSLHHVVEGTQECQAGYDFVATVGNQGDAEVFPYSIAAGGIVC</sequence>
<name>B8BR16_THAPS</name>
<dbReference type="PaxDb" id="35128-Thaps1470"/>
<dbReference type="RefSeq" id="XP_002286812.1">
    <property type="nucleotide sequence ID" value="XM_002286776.1"/>
</dbReference>
<feature type="compositionally biased region" description="Acidic residues" evidence="1">
    <location>
        <begin position="99"/>
        <end position="119"/>
    </location>
</feature>
<dbReference type="GeneID" id="7446793"/>
<evidence type="ECO:0000313" key="3">
    <source>
        <dbReference type="Proteomes" id="UP000001449"/>
    </source>
</evidence>
<dbReference type="EMBL" id="CM000638">
    <property type="protein sequence ID" value="EED96453.1"/>
    <property type="molecule type" value="Genomic_DNA"/>
</dbReference>
<dbReference type="AlphaFoldDB" id="B8BR16"/>
<dbReference type="Proteomes" id="UP000001449">
    <property type="component" value="Chromosome 1"/>
</dbReference>
<proteinExistence type="predicted"/>
<dbReference type="InterPro" id="IPR027417">
    <property type="entry name" value="P-loop_NTPase"/>
</dbReference>
<feature type="region of interest" description="Disordered" evidence="1">
    <location>
        <begin position="343"/>
        <end position="367"/>
    </location>
</feature>
<gene>
    <name evidence="2" type="ORF">THAPSDRAFT_1470</name>
</gene>
<feature type="region of interest" description="Disordered" evidence="1">
    <location>
        <begin position="277"/>
        <end position="296"/>
    </location>
</feature>